<organism evidence="2 3">
    <name type="scientific">Cuscuta europaea</name>
    <name type="common">European dodder</name>
    <dbReference type="NCBI Taxonomy" id="41803"/>
    <lineage>
        <taxon>Eukaryota</taxon>
        <taxon>Viridiplantae</taxon>
        <taxon>Streptophyta</taxon>
        <taxon>Embryophyta</taxon>
        <taxon>Tracheophyta</taxon>
        <taxon>Spermatophyta</taxon>
        <taxon>Magnoliopsida</taxon>
        <taxon>eudicotyledons</taxon>
        <taxon>Gunneridae</taxon>
        <taxon>Pentapetalae</taxon>
        <taxon>asterids</taxon>
        <taxon>lamiids</taxon>
        <taxon>Solanales</taxon>
        <taxon>Convolvulaceae</taxon>
        <taxon>Cuscuteae</taxon>
        <taxon>Cuscuta</taxon>
        <taxon>Cuscuta subgen. Cuscuta</taxon>
    </lineage>
</organism>
<dbReference type="Pfam" id="PF03767">
    <property type="entry name" value="Acid_phosphat_B"/>
    <property type="match status" value="1"/>
</dbReference>
<evidence type="ECO:0000313" key="3">
    <source>
        <dbReference type="Proteomes" id="UP001152484"/>
    </source>
</evidence>
<dbReference type="AlphaFoldDB" id="A0A9P1EDP1"/>
<name>A0A9P1EDP1_CUSEU</name>
<proteinExistence type="predicted"/>
<reference evidence="2" key="1">
    <citation type="submission" date="2022-07" db="EMBL/GenBank/DDBJ databases">
        <authorList>
            <person name="Macas J."/>
            <person name="Novak P."/>
            <person name="Neumann P."/>
        </authorList>
    </citation>
    <scope>NUCLEOTIDE SEQUENCE</scope>
</reference>
<dbReference type="EMBL" id="CAMAPE010000035">
    <property type="protein sequence ID" value="CAH9097643.1"/>
    <property type="molecule type" value="Genomic_DNA"/>
</dbReference>
<keyword evidence="1" id="KW-1133">Transmembrane helix</keyword>
<evidence type="ECO:0008006" key="4">
    <source>
        <dbReference type="Google" id="ProtNLM"/>
    </source>
</evidence>
<feature type="transmembrane region" description="Helical" evidence="1">
    <location>
        <begin position="40"/>
        <end position="67"/>
    </location>
</feature>
<dbReference type="OrthoDB" id="1900337at2759"/>
<dbReference type="InterPro" id="IPR023214">
    <property type="entry name" value="HAD_sf"/>
</dbReference>
<dbReference type="PANTHER" id="PTHR31284">
    <property type="entry name" value="ACID PHOSPHATASE-LIKE PROTEIN"/>
    <property type="match status" value="1"/>
</dbReference>
<protein>
    <recommendedName>
        <fullName evidence="4">Acid phosphatase</fullName>
    </recommendedName>
</protein>
<comment type="caution">
    <text evidence="2">The sequence shown here is derived from an EMBL/GenBank/DDBJ whole genome shotgun (WGS) entry which is preliminary data.</text>
</comment>
<evidence type="ECO:0000256" key="1">
    <source>
        <dbReference type="SAM" id="Phobius"/>
    </source>
</evidence>
<dbReference type="Gene3D" id="3.40.50.1000">
    <property type="entry name" value="HAD superfamily/HAD-like"/>
    <property type="match status" value="1"/>
</dbReference>
<dbReference type="InterPro" id="IPR005519">
    <property type="entry name" value="Acid_phosphat_B-like"/>
</dbReference>
<sequence length="298" mass="33523">MSAYGHLMERDFSGQSLSSRENSEMGSHFTMESGIYMSPFAATVFFAGLVTVGVSLMTLVITLSVMLQSCQSKSSGVVENLLEVPKSTYYDHHCLPFAMHMVLNSLNSDSFPDVCKYSSVPCITEGQPMEDFNITVQLIENYFGTIKPLEHGRDVVLMDVDDFFPEDQSFYQVEENGCSNCKEGYIKCSKQVFVSKLYMKLQASGLKLVLVSRMPEKLRNVTVEYLLSLECSGWSSLIMRKEHEKQTDTWEYFFMQWKALEEAGFRIVAATSSHLDALTSQSSFTGVFKLPSPISRSS</sequence>
<gene>
    <name evidence="2" type="ORF">CEURO_LOCUS13934</name>
</gene>
<keyword evidence="1" id="KW-0812">Transmembrane</keyword>
<evidence type="ECO:0000313" key="2">
    <source>
        <dbReference type="EMBL" id="CAH9097643.1"/>
    </source>
</evidence>
<accession>A0A9P1EDP1</accession>
<dbReference type="Proteomes" id="UP001152484">
    <property type="component" value="Unassembled WGS sequence"/>
</dbReference>
<keyword evidence="3" id="KW-1185">Reference proteome</keyword>
<dbReference type="PANTHER" id="PTHR31284:SF22">
    <property type="entry name" value="ACID PHOSPHATASE"/>
    <property type="match status" value="1"/>
</dbReference>
<keyword evidence="1" id="KW-0472">Membrane</keyword>